<keyword evidence="6" id="KW-1185">Reference proteome</keyword>
<protein>
    <submittedName>
        <fullName evidence="4">Flagellar assembly T-like protein</fullName>
    </submittedName>
</protein>
<sequence length="357" mass="37398">MRRGAALLAVATILAAFPAAADMHVDVEGAAPLGTDAARARRAAIGDALRQAVAAGGMDVEARTIIDRNIVRSDTLWATARAKVTAFEVTDEWREAGLLRVAVSATLAPLDAGKCDASVRPTMRVGAIRVDIDPAIDPAIAEPVRADAERTFRDAYGEPAALPLAAARRSSERYAALAHGGAPDYGLFVQPFVEMRMRRVEGAGLIMGKRAEAVLGVEVYDSVRGTLLGRMTRDSDWTLSARTWEYVPADYRPSRRAVAPDFGGKLADLVEDAGAFARCRPLEVAVNGASGDELMISAAGGDLVVGDLLGLGDARVAAGGGPGWTFAEVTSVSGNAVRARVLGDGVPPGTRTALRLR</sequence>
<dbReference type="Gene3D" id="3.30.1660.40">
    <property type="entry name" value="FlgT, N-terminal domain"/>
    <property type="match status" value="1"/>
</dbReference>
<dbReference type="EMBL" id="AP018711">
    <property type="protein sequence ID" value="BBE36085.1"/>
    <property type="molecule type" value="Genomic_DNA"/>
</dbReference>
<proteinExistence type="predicted"/>
<dbReference type="Proteomes" id="UP000275727">
    <property type="component" value="Chromosome"/>
</dbReference>
<feature type="signal peptide" evidence="1">
    <location>
        <begin position="1"/>
        <end position="21"/>
    </location>
</feature>
<accession>A0AAD1G2U4</accession>
<dbReference type="InterPro" id="IPR032370">
    <property type="entry name" value="FlgT_N"/>
</dbReference>
<dbReference type="EMBL" id="RBWX01000009">
    <property type="protein sequence ID" value="RKS88273.1"/>
    <property type="molecule type" value="Genomic_DNA"/>
</dbReference>
<keyword evidence="1" id="KW-0732">Signal</keyword>
<evidence type="ECO:0000313" key="4">
    <source>
        <dbReference type="EMBL" id="RKS88273.1"/>
    </source>
</evidence>
<reference evidence="3 5" key="1">
    <citation type="submission" date="2018-06" db="EMBL/GenBank/DDBJ databases">
        <title>Complete Genome Sequence of the Microcystin-Degrading Bacterium Sphingosinicella microcystinivorans Strain B-9.</title>
        <authorList>
            <person name="Jin H."/>
            <person name="Nishizawa T."/>
            <person name="Guo Y."/>
            <person name="Nishizawa A."/>
            <person name="Park H."/>
            <person name="Kato H."/>
            <person name="Tsuji K."/>
            <person name="Harada K."/>
        </authorList>
    </citation>
    <scope>NUCLEOTIDE SEQUENCE [LARGE SCALE GENOMIC DNA]</scope>
    <source>
        <strain evidence="3 5">B9</strain>
    </source>
</reference>
<dbReference type="Pfam" id="PF16548">
    <property type="entry name" value="FlgT_N"/>
    <property type="match status" value="1"/>
</dbReference>
<evidence type="ECO:0000313" key="6">
    <source>
        <dbReference type="Proteomes" id="UP000276029"/>
    </source>
</evidence>
<dbReference type="Proteomes" id="UP000276029">
    <property type="component" value="Unassembled WGS sequence"/>
</dbReference>
<feature type="chain" id="PRO_5042178213" evidence="1">
    <location>
        <begin position="22"/>
        <end position="357"/>
    </location>
</feature>
<name>A0AAD1G2U4_SPHMI</name>
<reference evidence="4 6" key="2">
    <citation type="submission" date="2018-10" db="EMBL/GenBank/DDBJ databases">
        <title>Genomic Encyclopedia of Type Strains, Phase IV (KMG-IV): sequencing the most valuable type-strain genomes for metagenomic binning, comparative biology and taxonomic classification.</title>
        <authorList>
            <person name="Goeker M."/>
        </authorList>
    </citation>
    <scope>NUCLEOTIDE SEQUENCE [LARGE SCALE GENOMIC DNA]</scope>
    <source>
        <strain evidence="4 6">DSM 19791</strain>
    </source>
</reference>
<evidence type="ECO:0000259" key="2">
    <source>
        <dbReference type="Pfam" id="PF16548"/>
    </source>
</evidence>
<evidence type="ECO:0000313" key="5">
    <source>
        <dbReference type="Proteomes" id="UP000275727"/>
    </source>
</evidence>
<evidence type="ECO:0000313" key="3">
    <source>
        <dbReference type="EMBL" id="BBE36085.1"/>
    </source>
</evidence>
<organism evidence="3 5">
    <name type="scientific">Sphingosinicella microcystinivorans</name>
    <dbReference type="NCBI Taxonomy" id="335406"/>
    <lineage>
        <taxon>Bacteria</taxon>
        <taxon>Pseudomonadati</taxon>
        <taxon>Pseudomonadota</taxon>
        <taxon>Alphaproteobacteria</taxon>
        <taxon>Sphingomonadales</taxon>
        <taxon>Sphingosinicellaceae</taxon>
        <taxon>Sphingosinicella</taxon>
    </lineage>
</organism>
<dbReference type="AlphaFoldDB" id="A0AAD1G2U4"/>
<gene>
    <name evidence="4" type="ORF">DFR51_2921</name>
    <name evidence="3" type="ORF">SmB9_37430</name>
</gene>
<dbReference type="KEGG" id="smic:SmB9_37430"/>
<dbReference type="RefSeq" id="WP_121052350.1">
    <property type="nucleotide sequence ID" value="NZ_AP018711.1"/>
</dbReference>
<feature type="domain" description="Flagellar assembly protein T N-terminal" evidence="2">
    <location>
        <begin position="25"/>
        <end position="108"/>
    </location>
</feature>
<evidence type="ECO:0000256" key="1">
    <source>
        <dbReference type="SAM" id="SignalP"/>
    </source>
</evidence>
<dbReference type="InterPro" id="IPR038180">
    <property type="entry name" value="FlgT_N_sf"/>
</dbReference>